<dbReference type="PANTHER" id="PTHR34825">
    <property type="entry name" value="CONSERVED PROTEIN, WITH A WEAK D-GALACTARATE DEHYDRATASE/ALTRONATE HYDROLASE DOMAIN"/>
    <property type="match status" value="1"/>
</dbReference>
<organism evidence="2 3">
    <name type="scientific">Phascolarctobacterium succinatutens CAG:287</name>
    <dbReference type="NCBI Taxonomy" id="1263101"/>
    <lineage>
        <taxon>Bacteria</taxon>
        <taxon>Bacillati</taxon>
        <taxon>Bacillota</taxon>
        <taxon>Negativicutes</taxon>
        <taxon>Acidaminococcales</taxon>
        <taxon>Acidaminococcaceae</taxon>
        <taxon>Phascolarctobacterium</taxon>
    </lineage>
</organism>
<reference evidence="2" key="1">
    <citation type="submission" date="2012-11" db="EMBL/GenBank/DDBJ databases">
        <title>Dependencies among metagenomic species, viruses, plasmids and units of genetic variation.</title>
        <authorList>
            <person name="Nielsen H.B."/>
            <person name="Almeida M."/>
            <person name="Juncker A.S."/>
            <person name="Rasmussen S."/>
            <person name="Li J."/>
            <person name="Sunagawa S."/>
            <person name="Plichta D."/>
            <person name="Gautier L."/>
            <person name="Le Chatelier E."/>
            <person name="Peletier E."/>
            <person name="Bonde I."/>
            <person name="Nielsen T."/>
            <person name="Manichanh C."/>
            <person name="Arumugam M."/>
            <person name="Batto J."/>
            <person name="Santos M.B.Q.D."/>
            <person name="Blom N."/>
            <person name="Borruel N."/>
            <person name="Burgdorf K.S."/>
            <person name="Boumezbeur F."/>
            <person name="Casellas F."/>
            <person name="Dore J."/>
            <person name="Guarner F."/>
            <person name="Hansen T."/>
            <person name="Hildebrand F."/>
            <person name="Kaas R.S."/>
            <person name="Kennedy S."/>
            <person name="Kristiansen K."/>
            <person name="Kultima J.R."/>
            <person name="Leonard P."/>
            <person name="Levenez F."/>
            <person name="Lund O."/>
            <person name="Moumen B."/>
            <person name="Le Paslier D."/>
            <person name="Pons N."/>
            <person name="Pedersen O."/>
            <person name="Prifti E."/>
            <person name="Qin J."/>
            <person name="Raes J."/>
            <person name="Tap J."/>
            <person name="Tims S."/>
            <person name="Ussery D.W."/>
            <person name="Yamada T."/>
            <person name="MetaHit consortium"/>
            <person name="Renault P."/>
            <person name="Sicheritz-Ponten T."/>
            <person name="Bork P."/>
            <person name="Wang J."/>
            <person name="Brunak S."/>
            <person name="Ehrlich S.D."/>
        </authorList>
    </citation>
    <scope>NUCLEOTIDE SEQUENCE [LARGE SCALE GENOMIC DNA]</scope>
</reference>
<gene>
    <name evidence="2" type="ORF">BN587_00285</name>
</gene>
<dbReference type="InterPro" id="IPR018631">
    <property type="entry name" value="AAA-ATPase-like_dom"/>
</dbReference>
<dbReference type="EMBL" id="CBGL010000071">
    <property type="protein sequence ID" value="CDD11055.1"/>
    <property type="molecule type" value="Genomic_DNA"/>
</dbReference>
<comment type="caution">
    <text evidence="2">The sequence shown here is derived from an EMBL/GenBank/DDBJ whole genome shotgun (WGS) entry which is preliminary data.</text>
</comment>
<dbReference type="Pfam" id="PF09820">
    <property type="entry name" value="AAA-ATPase_like"/>
    <property type="match status" value="1"/>
</dbReference>
<feature type="domain" description="AAA-ATPase-like" evidence="1">
    <location>
        <begin position="17"/>
        <end position="207"/>
    </location>
</feature>
<proteinExistence type="predicted"/>
<dbReference type="AlphaFoldDB" id="R6WNU4"/>
<dbReference type="PANTHER" id="PTHR34825:SF1">
    <property type="entry name" value="AAA-ATPASE-LIKE DOMAIN-CONTAINING PROTEIN"/>
    <property type="match status" value="1"/>
</dbReference>
<name>R6WNU4_9FIRM</name>
<dbReference type="HOGENOM" id="CLU_032468_0_0_9"/>
<evidence type="ECO:0000313" key="2">
    <source>
        <dbReference type="EMBL" id="CDD11055.1"/>
    </source>
</evidence>
<dbReference type="InterPro" id="IPR012547">
    <property type="entry name" value="PDDEXK_9"/>
</dbReference>
<dbReference type="Pfam" id="PF08011">
    <property type="entry name" value="PDDEXK_9"/>
    <property type="match status" value="1"/>
</dbReference>
<dbReference type="RefSeq" id="WP_021719380.1">
    <property type="nucleotide sequence ID" value="NZ_FR892757.1"/>
</dbReference>
<accession>R6WNU4</accession>
<dbReference type="Proteomes" id="UP000014937">
    <property type="component" value="Unassembled WGS sequence"/>
</dbReference>
<protein>
    <recommendedName>
        <fullName evidence="1">AAA-ATPase-like domain-containing protein</fullName>
    </recommendedName>
</protein>
<evidence type="ECO:0000259" key="1">
    <source>
        <dbReference type="Pfam" id="PF09820"/>
    </source>
</evidence>
<sequence length="528" mass="60249">MGRFVNPDNSAFQNAVNGEIYIDKSGLIELTNRFLGTPQEFICNSRPRRFGKSMAANMLAAYYSKGCDSRELFKGLQIEKNASYEKYLDKFDVIHFDVQWCFKEAGSAEKTVSFITQTILAELRAIYGAVIPEHVDKVSGALSYISAATGNKFVIIIDEWDVLIRDEATNKAVQDEYIDFLHNLFKGVEPTKFIALAYITGILPIKKYKTQSALNNFDEYTMIGPGLMAPWIGFTEGEVKVLCEKYQKDFAEVKRWYDGYQLEDYHVYNPRAVVSLMLQGTFQSYWTQTGTYESILPLINMDFDGLRSAIIDMLAGDTVAVIPYFFQNDMVSFRGKDDVLTLLIHLGYLAYDQKKNQAFIPNEEIRFEFAMATKVNKWSELISFQKESRALLEAVLDEDTEAVAEMMESIHNQYTSVIQYNDENSLSGVLTIAFLAAMDYYFKPIRELPTGRGFADFVYLPKPACREDYPVLVVELKWNRGAETALQQIKEKRYAEALKEYAGSVLLVGINYDKKTKEHSCSIERIAK</sequence>
<evidence type="ECO:0000313" key="3">
    <source>
        <dbReference type="Proteomes" id="UP000014937"/>
    </source>
</evidence>